<dbReference type="Gene3D" id="3.10.180.10">
    <property type="entry name" value="2,3-Dihydroxybiphenyl 1,2-Dioxygenase, domain 1"/>
    <property type="match status" value="1"/>
</dbReference>
<name>A0A0D7X2G7_9BACL</name>
<dbReference type="EMBL" id="JTHP01000023">
    <property type="protein sequence ID" value="KJD45168.1"/>
    <property type="molecule type" value="Genomic_DNA"/>
</dbReference>
<protein>
    <submittedName>
        <fullName evidence="2">Glyoxalase</fullName>
    </submittedName>
</protein>
<dbReference type="Pfam" id="PF00903">
    <property type="entry name" value="Glyoxalase"/>
    <property type="match status" value="1"/>
</dbReference>
<feature type="domain" description="Glyoxalase/fosfomycin resistance/dioxygenase" evidence="1">
    <location>
        <begin position="8"/>
        <end position="109"/>
    </location>
</feature>
<proteinExistence type="predicted"/>
<evidence type="ECO:0000259" key="1">
    <source>
        <dbReference type="Pfam" id="PF00903"/>
    </source>
</evidence>
<keyword evidence="3" id="KW-1185">Reference proteome</keyword>
<dbReference type="InterPro" id="IPR029068">
    <property type="entry name" value="Glyas_Bleomycin-R_OHBP_Dase"/>
</dbReference>
<dbReference type="AlphaFoldDB" id="A0A0D7X2G7"/>
<gene>
    <name evidence="2" type="ORF">QD47_12925</name>
</gene>
<organism evidence="2 3">
    <name type="scientific">Paenibacillus terrae</name>
    <dbReference type="NCBI Taxonomy" id="159743"/>
    <lineage>
        <taxon>Bacteria</taxon>
        <taxon>Bacillati</taxon>
        <taxon>Bacillota</taxon>
        <taxon>Bacilli</taxon>
        <taxon>Bacillales</taxon>
        <taxon>Paenibacillaceae</taxon>
        <taxon>Paenibacillus</taxon>
    </lineage>
</organism>
<dbReference type="SUPFAM" id="SSF54593">
    <property type="entry name" value="Glyoxalase/Bleomycin resistance protein/Dihydroxybiphenyl dioxygenase"/>
    <property type="match status" value="1"/>
</dbReference>
<dbReference type="InterPro" id="IPR004360">
    <property type="entry name" value="Glyas_Fos-R_dOase_dom"/>
</dbReference>
<evidence type="ECO:0000313" key="2">
    <source>
        <dbReference type="EMBL" id="KJD45168.1"/>
    </source>
</evidence>
<sequence>MRSASPFVIVNDVQQTVDYYQSVLGGEIKVLNKQEGKLLHAELHLGSSHIHFSDSYGKPLKAQHVQIILDFDSEEELKQAYHALAEKGTVDVELQDTFFGALHGEVTDHLNHIGWVMNYFKNRRP</sequence>
<dbReference type="OrthoDB" id="9795306at2"/>
<accession>A0A0D7X2G7</accession>
<dbReference type="RefSeq" id="WP_044646520.1">
    <property type="nucleotide sequence ID" value="NZ_JTHP01000023.1"/>
</dbReference>
<dbReference type="Proteomes" id="UP000032534">
    <property type="component" value="Unassembled WGS sequence"/>
</dbReference>
<dbReference type="PATRIC" id="fig|159743.3.peg.2872"/>
<comment type="caution">
    <text evidence="2">The sequence shown here is derived from an EMBL/GenBank/DDBJ whole genome shotgun (WGS) entry which is preliminary data.</text>
</comment>
<evidence type="ECO:0000313" key="3">
    <source>
        <dbReference type="Proteomes" id="UP000032534"/>
    </source>
</evidence>
<reference evidence="2 3" key="1">
    <citation type="submission" date="2014-11" db="EMBL/GenBank/DDBJ databases">
        <title>Draft Genome Sequences of Paenibacillus polymyxa NRRL B-30509 and Paenibacillus terrae NRRL B-30644, Strains from a Poultry Environment that Produce Tridecaptin A and Paenicidins.</title>
        <authorList>
            <person name="van Belkum M.J."/>
            <person name="Lohans C.T."/>
            <person name="Vederas J.C."/>
        </authorList>
    </citation>
    <scope>NUCLEOTIDE SEQUENCE [LARGE SCALE GENOMIC DNA]</scope>
    <source>
        <strain evidence="2 3">NRRL B-30644</strain>
    </source>
</reference>